<evidence type="ECO:0000313" key="1">
    <source>
        <dbReference type="EMBL" id="PVZ70486.1"/>
    </source>
</evidence>
<accession>A0A2V1H4C4</accession>
<dbReference type="Proteomes" id="UP000244906">
    <property type="component" value="Unassembled WGS sequence"/>
</dbReference>
<reference evidence="1 2" key="1">
    <citation type="submission" date="2018-04" db="EMBL/GenBank/DDBJ databases">
        <title>Thalassorhabdus spongiae gen. nov., sp. nov., isolated from a marine sponge in South-West Iceland.</title>
        <authorList>
            <person name="Knobloch S."/>
            <person name="Daussin A."/>
            <person name="Johannsson R."/>
            <person name="Marteinsson V.T."/>
        </authorList>
    </citation>
    <scope>NUCLEOTIDE SEQUENCE [LARGE SCALE GENOMIC DNA]</scope>
    <source>
        <strain evidence="1 2">Hp12</strain>
    </source>
</reference>
<comment type="caution">
    <text evidence="1">The sequence shown here is derived from an EMBL/GenBank/DDBJ whole genome shotgun (WGS) entry which is preliminary data.</text>
</comment>
<dbReference type="EMBL" id="QDDL01000002">
    <property type="protein sequence ID" value="PVZ70486.1"/>
    <property type="molecule type" value="Genomic_DNA"/>
</dbReference>
<gene>
    <name evidence="1" type="ORF">DC094_07850</name>
</gene>
<sequence length="67" mass="7666">MSGTFLVSMVQLIPTVNVRIYRAATDLLFARYLLNTRYLWHAPKVAGRAYGCSVQPTRANNYFLLIE</sequence>
<proteinExistence type="predicted"/>
<keyword evidence="2" id="KW-1185">Reference proteome</keyword>
<evidence type="ECO:0000313" key="2">
    <source>
        <dbReference type="Proteomes" id="UP000244906"/>
    </source>
</evidence>
<dbReference type="AlphaFoldDB" id="A0A2V1H4C4"/>
<name>A0A2V1H4C4_9GAMM</name>
<organism evidence="1 2">
    <name type="scientific">Pelagibaculum spongiae</name>
    <dbReference type="NCBI Taxonomy" id="2080658"/>
    <lineage>
        <taxon>Bacteria</taxon>
        <taxon>Pseudomonadati</taxon>
        <taxon>Pseudomonadota</taxon>
        <taxon>Gammaproteobacteria</taxon>
        <taxon>Oceanospirillales</taxon>
        <taxon>Pelagibaculum</taxon>
    </lineage>
</organism>
<protein>
    <submittedName>
        <fullName evidence="1">Uncharacterized protein</fullName>
    </submittedName>
</protein>